<dbReference type="EMBL" id="JAULBC010000003">
    <property type="protein sequence ID" value="MEX6688307.1"/>
    <property type="molecule type" value="Genomic_DNA"/>
</dbReference>
<evidence type="ECO:0000313" key="4">
    <source>
        <dbReference type="Proteomes" id="UP001560573"/>
    </source>
</evidence>
<organism evidence="3 4">
    <name type="scientific">Danxiaibacter flavus</name>
    <dbReference type="NCBI Taxonomy" id="3049108"/>
    <lineage>
        <taxon>Bacteria</taxon>
        <taxon>Pseudomonadati</taxon>
        <taxon>Bacteroidota</taxon>
        <taxon>Chitinophagia</taxon>
        <taxon>Chitinophagales</taxon>
        <taxon>Chitinophagaceae</taxon>
        <taxon>Danxiaibacter</taxon>
    </lineage>
</organism>
<dbReference type="RefSeq" id="WP_369329716.1">
    <property type="nucleotide sequence ID" value="NZ_JAULBC010000003.1"/>
</dbReference>
<reference evidence="3 4" key="1">
    <citation type="submission" date="2023-07" db="EMBL/GenBank/DDBJ databases">
        <authorList>
            <person name="Lian W.-H."/>
        </authorList>
    </citation>
    <scope>NUCLEOTIDE SEQUENCE [LARGE SCALE GENOMIC DNA]</scope>
    <source>
        <strain evidence="3 4">SYSU DXS3180</strain>
    </source>
</reference>
<accession>A0ABV3ZEK2</accession>
<dbReference type="Proteomes" id="UP001560573">
    <property type="component" value="Unassembled WGS sequence"/>
</dbReference>
<keyword evidence="4" id="KW-1185">Reference proteome</keyword>
<dbReference type="Pfam" id="PF13620">
    <property type="entry name" value="CarboxypepD_reg"/>
    <property type="match status" value="1"/>
</dbReference>
<dbReference type="SUPFAM" id="SSF56935">
    <property type="entry name" value="Porins"/>
    <property type="match status" value="2"/>
</dbReference>
<sequence>MKKVTASRHQIILILLLLSVTSAFSQQTKLSGRVFSSPAKDPVSQATVQLLKKDSTVARSVLTDSTGKFTFSGMAAGPYTLRINALSFTTFDKAVSFKNGNSKVAMDSIFLAPSYDALTSVTIVAKKATVAIKTDTTEFTASAVKVRKNGTVEDVFKKIPGMEVDKNGSIKAQGEPVTKIYVDGKPFFGSDLKSVTQNFPADIIDKIQVIDKRSDQALATNVEDGVREKIINITLKKNRKRGLFGKEYAGYGTDNRYEVKGNVNMFNNERKIAIVAGANNTGRNDNGSSDNASYDNWNGITDNKQLKANYADKFGKTLDFSAWAGYDRNKTVKQQSISRQNIFTDSSTYYDEKNNNTSINNNLYTGIYLEFKPDSLTMVRVNQNAGYNISHYDGASVFNTTLPGGAVKINEGARLSTNKTTVPTSNGQISLNHRFGKTRRNLFMNFWHDINNRQSGSYNQSNNYFTPVDSTAYSLLLNQYQNYQDHGTRLGSSVSYSEPVGRRGVLNFGYNYSYGKNNSPKEVYDYNAQTGYYDHFNDSLSNHFNNFTYNNTASVNYNYNGKNSGFGVGARWQDAKLVSETFGKDTSYKQSYAGFSPNLSYYSNGRRRRFNVYYNFNLQAPQAIQLQPIVDNTNPLYLRLGNPGLKFAQIHNARYTYNYYNSRKETGFNSNASFSAIVDNIVSSNTFDQTTGRQATQPVNMDGAYNWNAWFSYFRPFVFGREKIKWNINLYANASHNINLLNGEENKTNNTYSKVYMGLTYDTPEWIDLHTDVSLVRQTSDYSLQPDLSNTSYFFVVSPNVTFSISGKTEINIDYDYRQTTGQAAGYNTTINMLNADVVQYFSEKKDVWLKLKAYDLLNQNVSIWRSTGDNYIQDTRSNVLSRFLLVSLNFRLNKFNTKQETLDFPGNNKMSREM</sequence>
<feature type="chain" id="PRO_5046318746" evidence="1">
    <location>
        <begin position="26"/>
        <end position="915"/>
    </location>
</feature>
<name>A0ABV3ZEK2_9BACT</name>
<evidence type="ECO:0000313" key="3">
    <source>
        <dbReference type="EMBL" id="MEX6688307.1"/>
    </source>
</evidence>
<keyword evidence="1" id="KW-0732">Signal</keyword>
<dbReference type="Gene3D" id="2.60.40.1120">
    <property type="entry name" value="Carboxypeptidase-like, regulatory domain"/>
    <property type="match status" value="1"/>
</dbReference>
<feature type="signal peptide" evidence="1">
    <location>
        <begin position="1"/>
        <end position="25"/>
    </location>
</feature>
<proteinExistence type="predicted"/>
<comment type="caution">
    <text evidence="3">The sequence shown here is derived from an EMBL/GenBank/DDBJ whole genome shotgun (WGS) entry which is preliminary data.</text>
</comment>
<feature type="domain" description="Outer membrane protein beta-barrel" evidence="2">
    <location>
        <begin position="433"/>
        <end position="891"/>
    </location>
</feature>
<dbReference type="Pfam" id="PF14905">
    <property type="entry name" value="OMP_b-brl_3"/>
    <property type="match status" value="1"/>
</dbReference>
<dbReference type="SUPFAM" id="SSF49478">
    <property type="entry name" value="Cna protein B-type domain"/>
    <property type="match status" value="1"/>
</dbReference>
<evidence type="ECO:0000259" key="2">
    <source>
        <dbReference type="Pfam" id="PF14905"/>
    </source>
</evidence>
<gene>
    <name evidence="3" type="ORF">QTN47_12410</name>
</gene>
<keyword evidence="3" id="KW-0675">Receptor</keyword>
<evidence type="ECO:0000256" key="1">
    <source>
        <dbReference type="SAM" id="SignalP"/>
    </source>
</evidence>
<dbReference type="InterPro" id="IPR041700">
    <property type="entry name" value="OMP_b-brl_3"/>
</dbReference>
<protein>
    <submittedName>
        <fullName evidence="3">TonB-dependent receptor</fullName>
    </submittedName>
</protein>